<dbReference type="InterPro" id="IPR040264">
    <property type="entry name" value="T15H9.4-like"/>
</dbReference>
<reference evidence="1" key="1">
    <citation type="submission" date="2012-09" db="EMBL/GenBank/DDBJ databases">
        <authorList>
            <person name="Martin A.A."/>
        </authorList>
    </citation>
    <scope>NUCLEOTIDE SEQUENCE</scope>
</reference>
<evidence type="ECO:0000313" key="2">
    <source>
        <dbReference type="WBParaSite" id="ACAC_0000339301-mRNA-1"/>
    </source>
</evidence>
<sequence length="221" mass="24843">MEKFESREENQGVSRVGELCYDRTTSNEIEKKVQSTLRGKTVKKSQYEILPLTVELNKDRSLGLIIKKDLVIGVKFDSPCLGILQSGDILFTFNNEVFSEDPAKNKEMLAKANHNGGKYTVSVIRFKRRAPVKPIFPKGFEPSEDCDYQWTVLYLLRGMSLGLDVRMIEGKVYVANIVPDSIAGMSLLIGECIVDVEGELITSVSQVRQLKSTVYSFSVFD</sequence>
<keyword evidence="1" id="KW-1185">Reference proteome</keyword>
<dbReference type="InterPro" id="IPR036034">
    <property type="entry name" value="PDZ_sf"/>
</dbReference>
<evidence type="ECO:0000313" key="1">
    <source>
        <dbReference type="Proteomes" id="UP000035642"/>
    </source>
</evidence>
<organism evidence="1 2">
    <name type="scientific">Angiostrongylus cantonensis</name>
    <name type="common">Rat lungworm</name>
    <dbReference type="NCBI Taxonomy" id="6313"/>
    <lineage>
        <taxon>Eukaryota</taxon>
        <taxon>Metazoa</taxon>
        <taxon>Ecdysozoa</taxon>
        <taxon>Nematoda</taxon>
        <taxon>Chromadorea</taxon>
        <taxon>Rhabditida</taxon>
        <taxon>Rhabditina</taxon>
        <taxon>Rhabditomorpha</taxon>
        <taxon>Strongyloidea</taxon>
        <taxon>Metastrongylidae</taxon>
        <taxon>Angiostrongylus</taxon>
    </lineage>
</organism>
<dbReference type="STRING" id="6313.A0A0K0D026"/>
<proteinExistence type="predicted"/>
<dbReference type="SUPFAM" id="SSF50156">
    <property type="entry name" value="PDZ domain-like"/>
    <property type="match status" value="1"/>
</dbReference>
<reference evidence="2" key="2">
    <citation type="submission" date="2017-02" db="UniProtKB">
        <authorList>
            <consortium name="WormBaseParasite"/>
        </authorList>
    </citation>
    <scope>IDENTIFICATION</scope>
</reference>
<accession>A0A0K0D026</accession>
<dbReference type="PANTHER" id="PTHR31327">
    <property type="entry name" value="SPERM MEIOSIS PDZ DOMAIN CONTAINING PROTEINS-RELATED"/>
    <property type="match status" value="1"/>
</dbReference>
<dbReference type="PANTHER" id="PTHR31327:SF7">
    <property type="entry name" value="PDZ DOMAIN-CONTAINING PROTEIN"/>
    <property type="match status" value="1"/>
</dbReference>
<protein>
    <submittedName>
        <fullName evidence="2">PDZ_6 domain-containing protein</fullName>
    </submittedName>
</protein>
<dbReference type="AlphaFoldDB" id="A0A0K0D026"/>
<dbReference type="WBParaSite" id="ACAC_0000339301-mRNA-1">
    <property type="protein sequence ID" value="ACAC_0000339301-mRNA-1"/>
    <property type="gene ID" value="ACAC_0000339301"/>
</dbReference>
<name>A0A0K0D026_ANGCA</name>
<dbReference type="Proteomes" id="UP000035642">
    <property type="component" value="Unassembled WGS sequence"/>
</dbReference>